<dbReference type="PANTHER" id="PTHR46972">
    <property type="entry name" value="MONOOXYGENASE ASQM-RELATED"/>
    <property type="match status" value="1"/>
</dbReference>
<keyword evidence="3" id="KW-0560">Oxidoreductase</keyword>
<dbReference type="SUPFAM" id="SSF51905">
    <property type="entry name" value="FAD/NAD(P)-binding domain"/>
    <property type="match status" value="1"/>
</dbReference>
<sequence>MAAHIAIIGGGPSGLTLARLLEFNNIDYVVYERNISENSPPGQGGSLDIHGAAGQEALKRGGLSAEFEKLARRDATVAQVADKTGKQLVKFGEGRDAPEIDRVQLRKLLLDSIPSHKIQWNKAVKQVERDAEGNVVVHFADGSNATGFRLVVGADGAWSNVRHLLTPAKPQYSGKSYIEGKISPGNRFYGRVEARVGHGSMLAFGSKKHLAVQQMSDGSYRIYLGLTVDENVFDLGNPNADLIADNGAMARDFFLSQPEYFADWDDELKSIIANSEGGFRYWPLYHMAPDSLNWEHAAQVTLIGDAAHVSTPFVGEGVNCSMYDSLVLVEKILEFGTGDNLDRAVAEYEKDMFKRGRDLIERSIGSAKLLFAEDAPNGLVQIIQGSSEEAS</sequence>
<dbReference type="Gene3D" id="3.50.50.60">
    <property type="entry name" value="FAD/NAD(P)-binding domain"/>
    <property type="match status" value="1"/>
</dbReference>
<feature type="domain" description="FAD-binding" evidence="5">
    <location>
        <begin position="299"/>
        <end position="362"/>
    </location>
</feature>
<keyword evidence="4" id="KW-0503">Monooxygenase</keyword>
<reference evidence="6" key="1">
    <citation type="journal article" date="2021" name="Nat. Commun.">
        <title>Genetic determinants of endophytism in the Arabidopsis root mycobiome.</title>
        <authorList>
            <person name="Mesny F."/>
            <person name="Miyauchi S."/>
            <person name="Thiergart T."/>
            <person name="Pickel B."/>
            <person name="Atanasova L."/>
            <person name="Karlsson M."/>
            <person name="Huettel B."/>
            <person name="Barry K.W."/>
            <person name="Haridas S."/>
            <person name="Chen C."/>
            <person name="Bauer D."/>
            <person name="Andreopoulos W."/>
            <person name="Pangilinan J."/>
            <person name="LaButti K."/>
            <person name="Riley R."/>
            <person name="Lipzen A."/>
            <person name="Clum A."/>
            <person name="Drula E."/>
            <person name="Henrissat B."/>
            <person name="Kohler A."/>
            <person name="Grigoriev I.V."/>
            <person name="Martin F.M."/>
            <person name="Hacquard S."/>
        </authorList>
    </citation>
    <scope>NUCLEOTIDE SEQUENCE</scope>
    <source>
        <strain evidence="6">FSSC 5 MPI-SDFR-AT-0091</strain>
    </source>
</reference>
<dbReference type="PANTHER" id="PTHR46972:SF1">
    <property type="entry name" value="FAD DEPENDENT OXIDOREDUCTASE DOMAIN-CONTAINING PROTEIN"/>
    <property type="match status" value="1"/>
</dbReference>
<protein>
    <recommendedName>
        <fullName evidence="5">FAD-binding domain-containing protein</fullName>
    </recommendedName>
</protein>
<dbReference type="PRINTS" id="PR00420">
    <property type="entry name" value="RNGMNOXGNASE"/>
</dbReference>
<evidence type="ECO:0000256" key="2">
    <source>
        <dbReference type="ARBA" id="ARBA00022827"/>
    </source>
</evidence>
<comment type="caution">
    <text evidence="6">The sequence shown here is derived from an EMBL/GenBank/DDBJ whole genome shotgun (WGS) entry which is preliminary data.</text>
</comment>
<evidence type="ECO:0000256" key="3">
    <source>
        <dbReference type="ARBA" id="ARBA00023002"/>
    </source>
</evidence>
<evidence type="ECO:0000256" key="1">
    <source>
        <dbReference type="ARBA" id="ARBA00022630"/>
    </source>
</evidence>
<dbReference type="GO" id="GO:0004497">
    <property type="term" value="F:monooxygenase activity"/>
    <property type="evidence" value="ECO:0007669"/>
    <property type="project" value="UniProtKB-KW"/>
</dbReference>
<dbReference type="EMBL" id="JAGTJS010000001">
    <property type="protein sequence ID" value="KAH7274902.1"/>
    <property type="molecule type" value="Genomic_DNA"/>
</dbReference>
<evidence type="ECO:0000259" key="5">
    <source>
        <dbReference type="Pfam" id="PF01494"/>
    </source>
</evidence>
<keyword evidence="7" id="KW-1185">Reference proteome</keyword>
<evidence type="ECO:0000313" key="7">
    <source>
        <dbReference type="Proteomes" id="UP000736672"/>
    </source>
</evidence>
<keyword evidence="2" id="KW-0274">FAD</keyword>
<dbReference type="Proteomes" id="UP000736672">
    <property type="component" value="Unassembled WGS sequence"/>
</dbReference>
<dbReference type="GO" id="GO:0071949">
    <property type="term" value="F:FAD binding"/>
    <property type="evidence" value="ECO:0007669"/>
    <property type="project" value="InterPro"/>
</dbReference>
<name>A0A9P9L6J4_FUSSL</name>
<proteinExistence type="predicted"/>
<accession>A0A9P9L6J4</accession>
<keyword evidence="1" id="KW-0285">Flavoprotein</keyword>
<evidence type="ECO:0000256" key="4">
    <source>
        <dbReference type="ARBA" id="ARBA00023033"/>
    </source>
</evidence>
<dbReference type="Pfam" id="PF01494">
    <property type="entry name" value="FAD_binding_3"/>
    <property type="match status" value="2"/>
</dbReference>
<dbReference type="OrthoDB" id="655030at2759"/>
<evidence type="ECO:0000313" key="6">
    <source>
        <dbReference type="EMBL" id="KAH7274902.1"/>
    </source>
</evidence>
<feature type="domain" description="FAD-binding" evidence="5">
    <location>
        <begin position="4"/>
        <end position="165"/>
    </location>
</feature>
<dbReference type="InterPro" id="IPR002938">
    <property type="entry name" value="FAD-bd"/>
</dbReference>
<dbReference type="InterPro" id="IPR036188">
    <property type="entry name" value="FAD/NAD-bd_sf"/>
</dbReference>
<dbReference type="AlphaFoldDB" id="A0A9P9L6J4"/>
<gene>
    <name evidence="6" type="ORF">B0J15DRAFT_539965</name>
</gene>
<organism evidence="6 7">
    <name type="scientific">Fusarium solani</name>
    <name type="common">Filamentous fungus</name>
    <dbReference type="NCBI Taxonomy" id="169388"/>
    <lineage>
        <taxon>Eukaryota</taxon>
        <taxon>Fungi</taxon>
        <taxon>Dikarya</taxon>
        <taxon>Ascomycota</taxon>
        <taxon>Pezizomycotina</taxon>
        <taxon>Sordariomycetes</taxon>
        <taxon>Hypocreomycetidae</taxon>
        <taxon>Hypocreales</taxon>
        <taxon>Nectriaceae</taxon>
        <taxon>Fusarium</taxon>
        <taxon>Fusarium solani species complex</taxon>
    </lineage>
</organism>